<accession>A0A0F9LSY8</accession>
<dbReference type="Gene3D" id="3.40.50.150">
    <property type="entry name" value="Vaccinia Virus protein VP39"/>
    <property type="match status" value="1"/>
</dbReference>
<proteinExistence type="predicted"/>
<dbReference type="EMBL" id="LAZR01006708">
    <property type="protein sequence ID" value="KKM90176.1"/>
    <property type="molecule type" value="Genomic_DNA"/>
</dbReference>
<dbReference type="SUPFAM" id="SSF53335">
    <property type="entry name" value="S-adenosyl-L-methionine-dependent methyltransferases"/>
    <property type="match status" value="1"/>
</dbReference>
<evidence type="ECO:0008006" key="2">
    <source>
        <dbReference type="Google" id="ProtNLM"/>
    </source>
</evidence>
<organism evidence="1">
    <name type="scientific">marine sediment metagenome</name>
    <dbReference type="NCBI Taxonomy" id="412755"/>
    <lineage>
        <taxon>unclassified sequences</taxon>
        <taxon>metagenomes</taxon>
        <taxon>ecological metagenomes</taxon>
    </lineage>
</organism>
<dbReference type="AlphaFoldDB" id="A0A0F9LSY8"/>
<name>A0A0F9LSY8_9ZZZZ</name>
<gene>
    <name evidence="1" type="ORF">LCGC14_1241250</name>
</gene>
<sequence>MRLPATALYSQRSSIAEDADELRELSKLIDWPNDLSLGQACHWYAVALEYKPDLILELGRGMGNSTAIFTQAANRIGDTKVKSYCNSFEWDTRTLPWLRANKKKEWFEPVETFICDITTTDFTEVIEPYKRILLLWDAHGYKVVDQVLSHVMPLLSKHEHIVICHDVSDNRLYPEDRDRSYGGLTFWRDMDDYFEADGRMARANIFWLDTIVDQFIPILDFCYRNRIELHSADWEVKVDLLDNDKLKKEFLDLVPSDCFQEMNHWVYFSLDEAPGAYTFPAKMAKF</sequence>
<evidence type="ECO:0000313" key="1">
    <source>
        <dbReference type="EMBL" id="KKM90176.1"/>
    </source>
</evidence>
<dbReference type="InterPro" id="IPR029063">
    <property type="entry name" value="SAM-dependent_MTases_sf"/>
</dbReference>
<reference evidence="1" key="1">
    <citation type="journal article" date="2015" name="Nature">
        <title>Complex archaea that bridge the gap between prokaryotes and eukaryotes.</title>
        <authorList>
            <person name="Spang A."/>
            <person name="Saw J.H."/>
            <person name="Jorgensen S.L."/>
            <person name="Zaremba-Niedzwiedzka K."/>
            <person name="Martijn J."/>
            <person name="Lind A.E."/>
            <person name="van Eijk R."/>
            <person name="Schleper C."/>
            <person name="Guy L."/>
            <person name="Ettema T.J."/>
        </authorList>
    </citation>
    <scope>NUCLEOTIDE SEQUENCE</scope>
</reference>
<comment type="caution">
    <text evidence="1">The sequence shown here is derived from an EMBL/GenBank/DDBJ whole genome shotgun (WGS) entry which is preliminary data.</text>
</comment>
<protein>
    <recommendedName>
        <fullName evidence="2">Class I SAM-dependent methyltransferase</fullName>
    </recommendedName>
</protein>